<evidence type="ECO:0000256" key="1">
    <source>
        <dbReference type="ARBA" id="ARBA00004141"/>
    </source>
</evidence>
<dbReference type="SUPFAM" id="SSF161111">
    <property type="entry name" value="Cation efflux protein transmembrane domain-like"/>
    <property type="match status" value="1"/>
</dbReference>
<feature type="transmembrane region" description="Helical" evidence="10">
    <location>
        <begin position="24"/>
        <end position="46"/>
    </location>
</feature>
<name>A0A6G8S188_9GAMM</name>
<protein>
    <submittedName>
        <fullName evidence="13">Cation transporter</fullName>
    </submittedName>
</protein>
<keyword evidence="4 10" id="KW-0812">Transmembrane</keyword>
<proteinExistence type="inferred from homology"/>
<dbReference type="InterPro" id="IPR058533">
    <property type="entry name" value="Cation_efflux_TM"/>
</dbReference>
<keyword evidence="6 10" id="KW-1133">Transmembrane helix</keyword>
<evidence type="ECO:0000256" key="6">
    <source>
        <dbReference type="ARBA" id="ARBA00022989"/>
    </source>
</evidence>
<keyword evidence="3" id="KW-0813">Transport</keyword>
<keyword evidence="7" id="KW-0406">Ion transport</keyword>
<comment type="subcellular location">
    <subcellularLocation>
        <location evidence="1">Membrane</location>
        <topology evidence="1">Multi-pass membrane protein</topology>
    </subcellularLocation>
</comment>
<dbReference type="InterPro" id="IPR002524">
    <property type="entry name" value="Cation_efflux"/>
</dbReference>
<evidence type="ECO:0000256" key="5">
    <source>
        <dbReference type="ARBA" id="ARBA00022906"/>
    </source>
</evidence>
<organism evidence="13 14">
    <name type="scientific">Acinetobacter lanii</name>
    <dbReference type="NCBI Taxonomy" id="2715163"/>
    <lineage>
        <taxon>Bacteria</taxon>
        <taxon>Pseudomonadati</taxon>
        <taxon>Pseudomonadota</taxon>
        <taxon>Gammaproteobacteria</taxon>
        <taxon>Moraxellales</taxon>
        <taxon>Moraxellaceae</taxon>
        <taxon>Acinetobacter</taxon>
    </lineage>
</organism>
<dbReference type="GO" id="GO:0005886">
    <property type="term" value="C:plasma membrane"/>
    <property type="evidence" value="ECO:0007669"/>
    <property type="project" value="TreeGrafter"/>
</dbReference>
<feature type="transmembrane region" description="Helical" evidence="10">
    <location>
        <begin position="187"/>
        <end position="205"/>
    </location>
</feature>
<keyword evidence="5" id="KW-0864">Zinc transport</keyword>
<evidence type="ECO:0000256" key="3">
    <source>
        <dbReference type="ARBA" id="ARBA00022448"/>
    </source>
</evidence>
<dbReference type="GO" id="GO:0005385">
    <property type="term" value="F:zinc ion transmembrane transporter activity"/>
    <property type="evidence" value="ECO:0007669"/>
    <property type="project" value="TreeGrafter"/>
</dbReference>
<dbReference type="AlphaFoldDB" id="A0A6G8S188"/>
<feature type="transmembrane region" description="Helical" evidence="10">
    <location>
        <begin position="89"/>
        <end position="108"/>
    </location>
</feature>
<dbReference type="KEGG" id="alj:G8D99_01240"/>
<evidence type="ECO:0000256" key="7">
    <source>
        <dbReference type="ARBA" id="ARBA00023065"/>
    </source>
</evidence>
<comment type="similarity">
    <text evidence="2">Belongs to the cation diffusion facilitator (CDF) transporter (TC 2.A.4) family. SLC30A subfamily.</text>
</comment>
<dbReference type="Gene3D" id="1.20.1510.10">
    <property type="entry name" value="Cation efflux protein transmembrane domain"/>
    <property type="match status" value="1"/>
</dbReference>
<evidence type="ECO:0000256" key="2">
    <source>
        <dbReference type="ARBA" id="ARBA00008873"/>
    </source>
</evidence>
<dbReference type="RefSeq" id="WP_166321881.1">
    <property type="nucleotide sequence ID" value="NZ_CP049916.1"/>
</dbReference>
<evidence type="ECO:0000256" key="4">
    <source>
        <dbReference type="ARBA" id="ARBA00022692"/>
    </source>
</evidence>
<dbReference type="Pfam" id="PF01545">
    <property type="entry name" value="Cation_efflux"/>
    <property type="match status" value="1"/>
</dbReference>
<dbReference type="NCBIfam" id="TIGR01297">
    <property type="entry name" value="CDF"/>
    <property type="match status" value="1"/>
</dbReference>
<feature type="region of interest" description="Disordered" evidence="9">
    <location>
        <begin position="306"/>
        <end position="329"/>
    </location>
</feature>
<feature type="domain" description="Cation efflux protein cytoplasmic" evidence="12">
    <location>
        <begin position="217"/>
        <end position="290"/>
    </location>
</feature>
<dbReference type="Proteomes" id="UP000501939">
    <property type="component" value="Chromosome"/>
</dbReference>
<feature type="compositionally biased region" description="Basic residues" evidence="9">
    <location>
        <begin position="315"/>
        <end position="329"/>
    </location>
</feature>
<dbReference type="EMBL" id="CP049916">
    <property type="protein sequence ID" value="QIO07788.1"/>
    <property type="molecule type" value="Genomic_DNA"/>
</dbReference>
<dbReference type="PANTHER" id="PTHR11562:SF17">
    <property type="entry name" value="RE54080P-RELATED"/>
    <property type="match status" value="1"/>
</dbReference>
<keyword evidence="14" id="KW-1185">Reference proteome</keyword>
<gene>
    <name evidence="13" type="ORF">G8D99_01240</name>
</gene>
<evidence type="ECO:0000259" key="11">
    <source>
        <dbReference type="Pfam" id="PF01545"/>
    </source>
</evidence>
<feature type="domain" description="Cation efflux protein transmembrane" evidence="11">
    <location>
        <begin position="24"/>
        <end position="213"/>
    </location>
</feature>
<evidence type="ECO:0000256" key="9">
    <source>
        <dbReference type="SAM" id="MobiDB-lite"/>
    </source>
</evidence>
<dbReference type="PANTHER" id="PTHR11562">
    <property type="entry name" value="CATION EFFLUX PROTEIN/ ZINC TRANSPORTER"/>
    <property type="match status" value="1"/>
</dbReference>
<dbReference type="InterPro" id="IPR027470">
    <property type="entry name" value="Cation_efflux_CTD"/>
</dbReference>
<feature type="transmembrane region" description="Helical" evidence="10">
    <location>
        <begin position="120"/>
        <end position="144"/>
    </location>
</feature>
<feature type="transmembrane region" description="Helical" evidence="10">
    <location>
        <begin position="52"/>
        <end position="69"/>
    </location>
</feature>
<dbReference type="InterPro" id="IPR027469">
    <property type="entry name" value="Cation_efflux_TMD_sf"/>
</dbReference>
<accession>A0A6G8S188</accession>
<dbReference type="Pfam" id="PF16916">
    <property type="entry name" value="ZT_dimer"/>
    <property type="match status" value="1"/>
</dbReference>
<feature type="transmembrane region" description="Helical" evidence="10">
    <location>
        <begin position="156"/>
        <end position="181"/>
    </location>
</feature>
<evidence type="ECO:0000256" key="10">
    <source>
        <dbReference type="SAM" id="Phobius"/>
    </source>
</evidence>
<dbReference type="InterPro" id="IPR050681">
    <property type="entry name" value="CDF/SLC30A"/>
</dbReference>
<evidence type="ECO:0000256" key="8">
    <source>
        <dbReference type="ARBA" id="ARBA00023136"/>
    </source>
</evidence>
<sequence>MSAHHGHDHSHAVVTEENAKKLSIALLLTTTFLLIEIVAGFITQSLALLSDAAHMFTDAAALAIALIAIKIGKMPADNKRTFGYQRFEILAALFNALMLFVVAIYIVYEAYQRFSQPPEIQSLGMLSVAIVGLVINLISMKILFSSSEGSLNVKGAYLEVLSDAIGSVGVILGAIVIYFTGWMWVDTVIAVLIGFWVLPRTWLLLKQSINILLEGVPEEIDIERLRSDLLNLNGIESIHQLKVWAITSKNIHLTVHLYAPETDHRLLYREALEMLSYVHGISEMTLQIEDDLCLNHLHQHKTIDQNQEMDEQHNAHRGHSYGHGHEHKH</sequence>
<reference evidence="13 14" key="1">
    <citation type="submission" date="2020-03" db="EMBL/GenBank/DDBJ databases">
        <authorList>
            <person name="Zhu W."/>
        </authorList>
    </citation>
    <scope>NUCLEOTIDE SEQUENCE [LARGE SCALE GENOMIC DNA]</scope>
    <source>
        <strain evidence="13 14">185</strain>
    </source>
</reference>
<keyword evidence="8 10" id="KW-0472">Membrane</keyword>
<keyword evidence="5" id="KW-0862">Zinc</keyword>
<evidence type="ECO:0000313" key="14">
    <source>
        <dbReference type="Proteomes" id="UP000501939"/>
    </source>
</evidence>
<evidence type="ECO:0000259" key="12">
    <source>
        <dbReference type="Pfam" id="PF16916"/>
    </source>
</evidence>
<evidence type="ECO:0000313" key="13">
    <source>
        <dbReference type="EMBL" id="QIO07788.1"/>
    </source>
</evidence>